<feature type="compositionally biased region" description="Basic and acidic residues" evidence="1">
    <location>
        <begin position="299"/>
        <end position="308"/>
    </location>
</feature>
<feature type="compositionally biased region" description="Basic residues" evidence="1">
    <location>
        <begin position="397"/>
        <end position="408"/>
    </location>
</feature>
<sequence>MPKKQSAPSEPVKRGFRAANPELYDSPPSSEWESRGLLKKKADPNDATKFTYQFDLPAGFPQSWAVQVPPISFGDNAPMPRWRLALNLRDPAEGRDLEEDLISTGKDTTIIEGLAPNSHPRSFDSSIGLGGLQWIFEPGLPGSLLSGALLYEAAYMCLIEALKSQIARTQIRREIASGPLWPKVCNVEDPLPPPPQKPETKYFEKYQGKRDSSNEKSDVKTYKRSRSDVRPRGWTPASEEETTYADRIWYHDKGTQGPLHQADPREVLRHSRKKHKKETRKEGKIEKIDRGGHDPAFPKSEEALDSRRLRNSQPDDIITRNRRRIRQSISKQNDPGTASHETVTRDSPKTQADEGLARLSASDGEEEKGAPNKREQAIDEDPGVSRATQDNKTTFALKKHGRKSRTKKTVSFNDEATESVYKDTITKVSKMQKTKSNDLRPQLIEISESDDSDHVREANVSRRFPTFAPGDVNMTLDENNDYLHIFKEACKDPRDRKKYFPLPNAVRRIRPWAGADIPPEIEEKVRACLPKFPSTQRPFLSTRALANAAKEKLDKKD</sequence>
<evidence type="ECO:0000313" key="3">
    <source>
        <dbReference type="Proteomes" id="UP001147733"/>
    </source>
</evidence>
<feature type="compositionally biased region" description="Basic and acidic residues" evidence="1">
    <location>
        <begin position="367"/>
        <end position="377"/>
    </location>
</feature>
<dbReference type="Proteomes" id="UP001147733">
    <property type="component" value="Unassembled WGS sequence"/>
</dbReference>
<evidence type="ECO:0000256" key="1">
    <source>
        <dbReference type="SAM" id="MobiDB-lite"/>
    </source>
</evidence>
<feature type="compositionally biased region" description="Basic and acidic residues" evidence="1">
    <location>
        <begin position="342"/>
        <end position="356"/>
    </location>
</feature>
<feature type="region of interest" description="Disordered" evidence="1">
    <location>
        <begin position="1"/>
        <end position="37"/>
    </location>
</feature>
<dbReference type="EMBL" id="JAPQKT010000003">
    <property type="protein sequence ID" value="KAJ5235269.1"/>
    <property type="molecule type" value="Genomic_DNA"/>
</dbReference>
<keyword evidence="3" id="KW-1185">Reference proteome</keyword>
<feature type="compositionally biased region" description="Basic and acidic residues" evidence="1">
    <location>
        <begin position="198"/>
        <end position="231"/>
    </location>
</feature>
<reference evidence="2" key="2">
    <citation type="journal article" date="2023" name="IMA Fungus">
        <title>Comparative genomic study of the Penicillium genus elucidates a diverse pangenome and 15 lateral gene transfer events.</title>
        <authorList>
            <person name="Petersen C."/>
            <person name="Sorensen T."/>
            <person name="Nielsen M.R."/>
            <person name="Sondergaard T.E."/>
            <person name="Sorensen J.L."/>
            <person name="Fitzpatrick D.A."/>
            <person name="Frisvad J.C."/>
            <person name="Nielsen K.L."/>
        </authorList>
    </citation>
    <scope>NUCLEOTIDE SEQUENCE</scope>
    <source>
        <strain evidence="2">IBT 23319</strain>
    </source>
</reference>
<feature type="compositionally biased region" description="Polar residues" evidence="1">
    <location>
        <begin position="327"/>
        <end position="341"/>
    </location>
</feature>
<accession>A0A9W9TSA1</accession>
<dbReference type="OrthoDB" id="4506111at2759"/>
<dbReference type="GeneID" id="81382524"/>
<protein>
    <submittedName>
        <fullName evidence="2">Uncharacterized protein</fullName>
    </submittedName>
</protein>
<feature type="region of interest" description="Disordered" evidence="1">
    <location>
        <begin position="253"/>
        <end position="410"/>
    </location>
</feature>
<feature type="compositionally biased region" description="Basic and acidic residues" evidence="1">
    <location>
        <begin position="279"/>
        <end position="293"/>
    </location>
</feature>
<proteinExistence type="predicted"/>
<dbReference type="AlphaFoldDB" id="A0A9W9TSA1"/>
<gene>
    <name evidence="2" type="ORF">N7469_004437</name>
</gene>
<feature type="region of interest" description="Disordered" evidence="1">
    <location>
        <begin position="183"/>
        <end position="240"/>
    </location>
</feature>
<name>A0A9W9TSA1_PENCI</name>
<organism evidence="2 3">
    <name type="scientific">Penicillium citrinum</name>
    <dbReference type="NCBI Taxonomy" id="5077"/>
    <lineage>
        <taxon>Eukaryota</taxon>
        <taxon>Fungi</taxon>
        <taxon>Dikarya</taxon>
        <taxon>Ascomycota</taxon>
        <taxon>Pezizomycotina</taxon>
        <taxon>Eurotiomycetes</taxon>
        <taxon>Eurotiomycetidae</taxon>
        <taxon>Eurotiales</taxon>
        <taxon>Aspergillaceae</taxon>
        <taxon>Penicillium</taxon>
    </lineage>
</organism>
<comment type="caution">
    <text evidence="2">The sequence shown here is derived from an EMBL/GenBank/DDBJ whole genome shotgun (WGS) entry which is preliminary data.</text>
</comment>
<dbReference type="RefSeq" id="XP_056502769.1">
    <property type="nucleotide sequence ID" value="XM_056643357.1"/>
</dbReference>
<evidence type="ECO:0000313" key="2">
    <source>
        <dbReference type="EMBL" id="KAJ5235269.1"/>
    </source>
</evidence>
<reference evidence="2" key="1">
    <citation type="submission" date="2022-11" db="EMBL/GenBank/DDBJ databases">
        <authorList>
            <person name="Petersen C."/>
        </authorList>
    </citation>
    <scope>NUCLEOTIDE SEQUENCE</scope>
    <source>
        <strain evidence="2">IBT 23319</strain>
    </source>
</reference>